<reference evidence="1" key="1">
    <citation type="submission" date="2022-06" db="EMBL/GenBank/DDBJ databases">
        <authorList>
            <person name="Legras J.-L."/>
            <person name="Devillers H."/>
            <person name="Grondin C."/>
        </authorList>
    </citation>
    <scope>NUCLEOTIDE SEQUENCE</scope>
    <source>
        <strain evidence="1">CLIB 1444</strain>
    </source>
</reference>
<gene>
    <name evidence="1" type="ORF">CLIB1444_12S03752</name>
</gene>
<keyword evidence="2" id="KW-1185">Reference proteome</keyword>
<dbReference type="Proteomes" id="UP001152531">
    <property type="component" value="Unassembled WGS sequence"/>
</dbReference>
<name>A0ACA9YEJ2_9ASCO</name>
<protein>
    <submittedName>
        <fullName evidence="1">Uncharacterized protein</fullName>
    </submittedName>
</protein>
<accession>A0ACA9YEJ2</accession>
<evidence type="ECO:0000313" key="2">
    <source>
        <dbReference type="Proteomes" id="UP001152531"/>
    </source>
</evidence>
<organism evidence="1 2">
    <name type="scientific">[Candida] jaroonii</name>
    <dbReference type="NCBI Taxonomy" id="467808"/>
    <lineage>
        <taxon>Eukaryota</taxon>
        <taxon>Fungi</taxon>
        <taxon>Dikarya</taxon>
        <taxon>Ascomycota</taxon>
        <taxon>Saccharomycotina</taxon>
        <taxon>Pichiomycetes</taxon>
        <taxon>Debaryomycetaceae</taxon>
        <taxon>Yamadazyma</taxon>
    </lineage>
</organism>
<evidence type="ECO:0000313" key="1">
    <source>
        <dbReference type="EMBL" id="CAH6723078.1"/>
    </source>
</evidence>
<comment type="caution">
    <text evidence="1">The sequence shown here is derived from an EMBL/GenBank/DDBJ whole genome shotgun (WGS) entry which is preliminary data.</text>
</comment>
<proteinExistence type="predicted"/>
<sequence>MDSEQLKNLGNVAFSHKNYDDAITLYTKALLQDDTNPILFSNRAMCQIKLSNWDRALQDCDSGLALECDDKTKVKLLFRKATTFKGMKSMKLALQYFQKVVDLDSSNEAALKEIKSLNIEEPHNKRIPIPIEKVDKLPEEYEALLNDRPPPVPSVTQEIENPGRVSKEIDELFGDKPKPQPKPTFVERPTTSPLMALKSIPGANRDKAYTYVINLPVSSLVDDFSFGMEPDFLSFYVEAAAHVSSNNSVNGWDTLILNNFQQLSKVKRFDISKTFIKQEDLNTLLANVSSTNPDLLPHYETIFQ</sequence>
<dbReference type="EMBL" id="CALSDN010000012">
    <property type="protein sequence ID" value="CAH6723078.1"/>
    <property type="molecule type" value="Genomic_DNA"/>
</dbReference>